<dbReference type="EMBL" id="VAFL01000002">
    <property type="protein sequence ID" value="TKW68252.1"/>
    <property type="molecule type" value="Genomic_DNA"/>
</dbReference>
<dbReference type="PANTHER" id="PTHR11364">
    <property type="entry name" value="THIOSULFATE SULFERTANSFERASE"/>
    <property type="match status" value="1"/>
</dbReference>
<evidence type="ECO:0000259" key="10">
    <source>
        <dbReference type="PROSITE" id="PS50206"/>
    </source>
</evidence>
<feature type="region of interest" description="Disordered" evidence="9">
    <location>
        <begin position="178"/>
        <end position="199"/>
    </location>
</feature>
<dbReference type="PANTHER" id="PTHR11364:SF27">
    <property type="entry name" value="SULFURTRANSFERASE"/>
    <property type="match status" value="1"/>
</dbReference>
<gene>
    <name evidence="11" type="primary">sseA</name>
    <name evidence="11" type="ORF">DI616_03900</name>
</gene>
<feature type="domain" description="Rhodanese" evidence="10">
    <location>
        <begin position="19"/>
        <end position="136"/>
    </location>
</feature>
<evidence type="ECO:0000256" key="3">
    <source>
        <dbReference type="ARBA" id="ARBA00022679"/>
    </source>
</evidence>
<proteinExistence type="predicted"/>
<dbReference type="Proteomes" id="UP000315344">
    <property type="component" value="Unassembled WGS sequence"/>
</dbReference>
<comment type="subcellular location">
    <subcellularLocation>
        <location evidence="1">Cytoplasm</location>
    </subcellularLocation>
</comment>
<evidence type="ECO:0000256" key="4">
    <source>
        <dbReference type="ARBA" id="ARBA00022737"/>
    </source>
</evidence>
<dbReference type="FunFam" id="3.40.250.10:FF:000015">
    <property type="entry name" value="Sulfurtransferase"/>
    <property type="match status" value="1"/>
</dbReference>
<dbReference type="Pfam" id="PF00581">
    <property type="entry name" value="Rhodanese"/>
    <property type="match status" value="2"/>
</dbReference>
<dbReference type="NCBIfam" id="NF008557">
    <property type="entry name" value="PRK11493.1"/>
    <property type="match status" value="1"/>
</dbReference>
<dbReference type="InterPro" id="IPR036873">
    <property type="entry name" value="Rhodanese-like_dom_sf"/>
</dbReference>
<reference evidence="11 12" key="1">
    <citation type="journal article" date="2017" name="Nat. Commun.">
        <title>In situ click chemistry generation of cyclooxygenase-2 inhibitors.</title>
        <authorList>
            <person name="Bhardwaj A."/>
            <person name="Kaur J."/>
            <person name="Wuest M."/>
            <person name="Wuest F."/>
        </authorList>
    </citation>
    <scope>NUCLEOTIDE SEQUENCE [LARGE SCALE GENOMIC DNA]</scope>
    <source>
        <strain evidence="11">S2_012_000_R3_94</strain>
    </source>
</reference>
<name>A0A533IEM7_PARDE</name>
<dbReference type="CDD" id="cd01449">
    <property type="entry name" value="TST_Repeat_2"/>
    <property type="match status" value="1"/>
</dbReference>
<feature type="domain" description="Rhodanese" evidence="10">
    <location>
        <begin position="166"/>
        <end position="280"/>
    </location>
</feature>
<dbReference type="SUPFAM" id="SSF52821">
    <property type="entry name" value="Rhodanese/Cell cycle control phosphatase"/>
    <property type="match status" value="2"/>
</dbReference>
<evidence type="ECO:0000313" key="12">
    <source>
        <dbReference type="Proteomes" id="UP000315344"/>
    </source>
</evidence>
<dbReference type="Gene3D" id="3.40.250.10">
    <property type="entry name" value="Rhodanese-like domain"/>
    <property type="match status" value="2"/>
</dbReference>
<dbReference type="InterPro" id="IPR045078">
    <property type="entry name" value="TST/MPST-like"/>
</dbReference>
<dbReference type="PROSITE" id="PS00380">
    <property type="entry name" value="RHODANESE_1"/>
    <property type="match status" value="1"/>
</dbReference>
<sequence length="284" mass="31029">MTDDPQLLVTTAWLAARLDDDNIRILDASWHMPATRRNARAEYDAQHLPGAIFFDIDALADPDSDLPHMAPPADFFAERLGAMGVGDRHQVVVYDHAATRSAARAWWTFRLMGFANVAVLDGGLGKWLAEDRAVTDRPTRHAAVITRARRDDALLRDRGQVAAASQLRTHEIIDARAGARFRGEAPEPREGLRSGHMPGAKNLPFDRLYNDDGTMKSTEALRALFAAAFVDMSRPAITTCGSGITAASLSLALELLGHRNHALYDGSWTEWGAHPDSKIATGDA</sequence>
<feature type="compositionally biased region" description="Basic and acidic residues" evidence="9">
    <location>
        <begin position="181"/>
        <end position="193"/>
    </location>
</feature>
<comment type="catalytic activity">
    <reaction evidence="5">
        <text>2-oxo-3-sulfanylpropanoate + [thioredoxin]-dithiol = [thioredoxin]-disulfide + hydrogen sulfide + pyruvate + H(+)</text>
        <dbReference type="Rhea" id="RHEA:21740"/>
        <dbReference type="Rhea" id="RHEA-COMP:10698"/>
        <dbReference type="Rhea" id="RHEA-COMP:10700"/>
        <dbReference type="ChEBI" id="CHEBI:15361"/>
        <dbReference type="ChEBI" id="CHEBI:15378"/>
        <dbReference type="ChEBI" id="CHEBI:29919"/>
        <dbReference type="ChEBI" id="CHEBI:29950"/>
        <dbReference type="ChEBI" id="CHEBI:50058"/>
        <dbReference type="ChEBI" id="CHEBI:57678"/>
        <dbReference type="EC" id="2.8.1.2"/>
    </reaction>
    <physiologicalReaction direction="left-to-right" evidence="5">
        <dbReference type="Rhea" id="RHEA:21741"/>
    </physiologicalReaction>
</comment>
<dbReference type="GO" id="GO:0016784">
    <property type="term" value="F:3-mercaptopyruvate sulfurtransferase activity"/>
    <property type="evidence" value="ECO:0007669"/>
    <property type="project" value="UniProtKB-EC"/>
</dbReference>
<keyword evidence="11" id="KW-0670">Pyruvate</keyword>
<accession>A0A533IEM7</accession>
<dbReference type="InterPro" id="IPR001763">
    <property type="entry name" value="Rhodanese-like_dom"/>
</dbReference>
<organism evidence="11 12">
    <name type="scientific">Paracoccus denitrificans</name>
    <dbReference type="NCBI Taxonomy" id="266"/>
    <lineage>
        <taxon>Bacteria</taxon>
        <taxon>Pseudomonadati</taxon>
        <taxon>Pseudomonadota</taxon>
        <taxon>Alphaproteobacteria</taxon>
        <taxon>Rhodobacterales</taxon>
        <taxon>Paracoccaceae</taxon>
        <taxon>Paracoccus</taxon>
    </lineage>
</organism>
<evidence type="ECO:0000256" key="6">
    <source>
        <dbReference type="ARBA" id="ARBA00066832"/>
    </source>
</evidence>
<evidence type="ECO:0000256" key="7">
    <source>
        <dbReference type="ARBA" id="ARBA00070833"/>
    </source>
</evidence>
<keyword evidence="4" id="KW-0677">Repeat</keyword>
<dbReference type="FunFam" id="3.40.250.10:FF:000001">
    <property type="entry name" value="Sulfurtransferase"/>
    <property type="match status" value="1"/>
</dbReference>
<evidence type="ECO:0000256" key="8">
    <source>
        <dbReference type="ARBA" id="ARBA00078354"/>
    </source>
</evidence>
<dbReference type="PROSITE" id="PS50206">
    <property type="entry name" value="RHODANESE_3"/>
    <property type="match status" value="2"/>
</dbReference>
<keyword evidence="2" id="KW-0963">Cytoplasm</keyword>
<keyword evidence="3 11" id="KW-0808">Transferase</keyword>
<comment type="caution">
    <text evidence="11">The sequence shown here is derived from an EMBL/GenBank/DDBJ whole genome shotgun (WGS) entry which is preliminary data.</text>
</comment>
<dbReference type="EC" id="2.8.1.2" evidence="6"/>
<dbReference type="InterPro" id="IPR001307">
    <property type="entry name" value="Thiosulphate_STrfase_CS"/>
</dbReference>
<evidence type="ECO:0000256" key="1">
    <source>
        <dbReference type="ARBA" id="ARBA00004496"/>
    </source>
</evidence>
<dbReference type="GO" id="GO:0005737">
    <property type="term" value="C:cytoplasm"/>
    <property type="evidence" value="ECO:0007669"/>
    <property type="project" value="UniProtKB-SubCell"/>
</dbReference>
<evidence type="ECO:0000256" key="9">
    <source>
        <dbReference type="SAM" id="MobiDB-lite"/>
    </source>
</evidence>
<evidence type="ECO:0000313" key="11">
    <source>
        <dbReference type="EMBL" id="TKW68252.1"/>
    </source>
</evidence>
<dbReference type="GO" id="GO:0004792">
    <property type="term" value="F:thiosulfate-cyanide sulfurtransferase activity"/>
    <property type="evidence" value="ECO:0007669"/>
    <property type="project" value="InterPro"/>
</dbReference>
<protein>
    <recommendedName>
        <fullName evidence="7">3-mercaptopyruvate sulfurtransferase</fullName>
        <ecNumber evidence="6">2.8.1.2</ecNumber>
    </recommendedName>
    <alternativeName>
        <fullName evidence="8">Rhodanese-like protein</fullName>
    </alternativeName>
</protein>
<dbReference type="SMART" id="SM00450">
    <property type="entry name" value="RHOD"/>
    <property type="match status" value="2"/>
</dbReference>
<dbReference type="AlphaFoldDB" id="A0A533IEM7"/>
<evidence type="ECO:0000256" key="2">
    <source>
        <dbReference type="ARBA" id="ARBA00022490"/>
    </source>
</evidence>
<dbReference type="CDD" id="cd01448">
    <property type="entry name" value="TST_Repeat_1"/>
    <property type="match status" value="1"/>
</dbReference>
<evidence type="ECO:0000256" key="5">
    <source>
        <dbReference type="ARBA" id="ARBA00051793"/>
    </source>
</evidence>